<evidence type="ECO:0000313" key="8">
    <source>
        <dbReference type="EMBL" id="QPT40114.1"/>
    </source>
</evidence>
<reference evidence="9 10" key="1">
    <citation type="submission" date="2018-06" db="EMBL/GenBank/DDBJ databases">
        <authorList>
            <consortium name="Pathogen Informatics"/>
            <person name="Doyle S."/>
        </authorList>
    </citation>
    <scope>NUCLEOTIDE SEQUENCE [LARGE SCALE GENOMIC DNA]</scope>
    <source>
        <strain evidence="9 10">NCTC11997</strain>
    </source>
</reference>
<dbReference type="STRING" id="1122619.GCA_000373745_01452"/>
<dbReference type="GO" id="GO:0016787">
    <property type="term" value="F:hydrolase activity"/>
    <property type="evidence" value="ECO:0007669"/>
    <property type="project" value="UniProtKB-KW"/>
</dbReference>
<dbReference type="Proteomes" id="UP000594903">
    <property type="component" value="Chromosome"/>
</dbReference>
<evidence type="ECO:0000256" key="4">
    <source>
        <dbReference type="ARBA" id="ARBA00022801"/>
    </source>
</evidence>
<keyword evidence="2" id="KW-0540">Nuclease</keyword>
<evidence type="ECO:0000313" key="9">
    <source>
        <dbReference type="EMBL" id="SUA50202.1"/>
    </source>
</evidence>
<keyword evidence="3" id="KW-0255">Endonuclease</keyword>
<evidence type="ECO:0000259" key="6">
    <source>
        <dbReference type="Pfam" id="PF03755"/>
    </source>
</evidence>
<sequence length="325" mass="36546">MISSMTAFSNLKTESEYGTLQVELRCVNNRYLDLNLRIPEDFRAIEDKLRELVGQHLHRGKAELKISFKSQALKDKFELEPKTLNRVVEEIDKLRAYFPDMPTPGFADILALGQEIQALDEASEEETSEDTARLAAVYAFCLDTVGLALDEFVAMRQREGARLAETMSGYANEILTIVQQLEAQQGQLLEAQKEKIKQRLTEALEAVAPNGFELISGEELSGRIAQEASLFGIRVDIAEEITRLKSHTTELQQLLSVSEEGSDSATGVKNKNKQSLGRRLDFLFQEMNREINTIGSKASSLDNTQAVIEMKLYVEQLREQALNIE</sequence>
<dbReference type="PANTHER" id="PTHR30636:SF3">
    <property type="entry name" value="UPF0701 PROTEIN YICC"/>
    <property type="match status" value="1"/>
</dbReference>
<dbReference type="InterPro" id="IPR013551">
    <property type="entry name" value="YicC-like_C"/>
</dbReference>
<evidence type="ECO:0000313" key="10">
    <source>
        <dbReference type="Proteomes" id="UP000254603"/>
    </source>
</evidence>
<evidence type="ECO:0000256" key="2">
    <source>
        <dbReference type="ARBA" id="ARBA00022722"/>
    </source>
</evidence>
<feature type="domain" description="Endoribonuclease YicC-like N-terminal" evidence="6">
    <location>
        <begin position="2"/>
        <end position="164"/>
    </location>
</feature>
<dbReference type="Proteomes" id="UP000254603">
    <property type="component" value="Unassembled WGS sequence"/>
</dbReference>
<dbReference type="RefSeq" id="WP_018574639.1">
    <property type="nucleotide sequence ID" value="NZ_CP065725.1"/>
</dbReference>
<dbReference type="NCBIfam" id="TIGR00255">
    <property type="entry name" value="YicC/YloC family endoribonuclease"/>
    <property type="match status" value="1"/>
</dbReference>
<evidence type="ECO:0000256" key="3">
    <source>
        <dbReference type="ARBA" id="ARBA00022759"/>
    </source>
</evidence>
<keyword evidence="4" id="KW-0378">Hydrolase</keyword>
<evidence type="ECO:0000313" key="11">
    <source>
        <dbReference type="Proteomes" id="UP000594903"/>
    </source>
</evidence>
<comment type="similarity">
    <text evidence="5">Belongs to the YicC/YloC family.</text>
</comment>
<dbReference type="InterPro" id="IPR013527">
    <property type="entry name" value="YicC-like_N"/>
</dbReference>
<accession>A0A378XBM9</accession>
<dbReference type="EMBL" id="CP065725">
    <property type="protein sequence ID" value="QPT40114.1"/>
    <property type="molecule type" value="Genomic_DNA"/>
</dbReference>
<dbReference type="AlphaFoldDB" id="A0A378XBM9"/>
<dbReference type="OrthoDB" id="9771229at2"/>
<proteinExistence type="inferred from homology"/>
<name>A0A378XBM9_9BURK</name>
<dbReference type="EMBL" id="UGSB01000001">
    <property type="protein sequence ID" value="SUA50202.1"/>
    <property type="molecule type" value="Genomic_DNA"/>
</dbReference>
<organism evidence="9 10">
    <name type="scientific">Oligella ureolytica</name>
    <dbReference type="NCBI Taxonomy" id="90244"/>
    <lineage>
        <taxon>Bacteria</taxon>
        <taxon>Pseudomonadati</taxon>
        <taxon>Pseudomonadota</taxon>
        <taxon>Betaproteobacteria</taxon>
        <taxon>Burkholderiales</taxon>
        <taxon>Alcaligenaceae</taxon>
        <taxon>Oligella</taxon>
    </lineage>
</organism>
<keyword evidence="11" id="KW-1185">Reference proteome</keyword>
<dbReference type="Pfam" id="PF08340">
    <property type="entry name" value="YicC-like_C"/>
    <property type="match status" value="1"/>
</dbReference>
<gene>
    <name evidence="8" type="ORF">I6G29_00260</name>
    <name evidence="9" type="ORF">NCTC11997_00088</name>
</gene>
<evidence type="ECO:0000256" key="5">
    <source>
        <dbReference type="ARBA" id="ARBA00035648"/>
    </source>
</evidence>
<evidence type="ECO:0000259" key="7">
    <source>
        <dbReference type="Pfam" id="PF08340"/>
    </source>
</evidence>
<dbReference type="PANTHER" id="PTHR30636">
    <property type="entry name" value="UPF0701 PROTEIN YICC"/>
    <property type="match status" value="1"/>
</dbReference>
<dbReference type="GO" id="GO:0004521">
    <property type="term" value="F:RNA endonuclease activity"/>
    <property type="evidence" value="ECO:0007669"/>
    <property type="project" value="InterPro"/>
</dbReference>
<protein>
    <submittedName>
        <fullName evidence="8">YicC family protein</fullName>
    </submittedName>
    <submittedName>
        <fullName evidence="9">YicC-like family, N-terminal region</fullName>
    </submittedName>
</protein>
<evidence type="ECO:0000256" key="1">
    <source>
        <dbReference type="ARBA" id="ARBA00001968"/>
    </source>
</evidence>
<dbReference type="Pfam" id="PF03755">
    <property type="entry name" value="YicC-like_N"/>
    <property type="match status" value="1"/>
</dbReference>
<comment type="cofactor">
    <cofactor evidence="1">
        <name>a divalent metal cation</name>
        <dbReference type="ChEBI" id="CHEBI:60240"/>
    </cofactor>
</comment>
<feature type="domain" description="Endoribonuclease YicC-like C-terminal" evidence="7">
    <location>
        <begin position="185"/>
        <end position="325"/>
    </location>
</feature>
<reference evidence="8 11" key="2">
    <citation type="submission" date="2020-12" db="EMBL/GenBank/DDBJ databases">
        <title>FDA dAtabase for Regulatory Grade micrObial Sequences (FDA-ARGOS): Supporting development and validation of Infectious Disease Dx tests.</title>
        <authorList>
            <person name="Sproer C."/>
            <person name="Gronow S."/>
            <person name="Severitt S."/>
            <person name="Schroder I."/>
            <person name="Tallon L."/>
            <person name="Sadzewicz L."/>
            <person name="Zhao X."/>
            <person name="Boylan J."/>
            <person name="Ott S."/>
            <person name="Bowen H."/>
            <person name="Vavikolanu K."/>
            <person name="Mehta A."/>
            <person name="Aluvathingal J."/>
            <person name="Nadendla S."/>
            <person name="Lowell S."/>
            <person name="Myers T."/>
            <person name="Yan Y."/>
            <person name="Sichtig H."/>
        </authorList>
    </citation>
    <scope>NUCLEOTIDE SEQUENCE [LARGE SCALE GENOMIC DNA]</scope>
    <source>
        <strain evidence="8 11">FDAARGOS_872</strain>
    </source>
</reference>
<dbReference type="InterPro" id="IPR005229">
    <property type="entry name" value="YicC/YloC-like"/>
</dbReference>